<evidence type="ECO:0000313" key="2">
    <source>
        <dbReference type="Proteomes" id="UP000176300"/>
    </source>
</evidence>
<sequence>MVLEKESQYTRPENLLESMGINFKGLDEEEREMKKLLMEEYKKSGKNLLAEIKKWRGSHPEATLGDSIRALYEELER</sequence>
<protein>
    <submittedName>
        <fullName evidence="1">Uncharacterized protein</fullName>
    </submittedName>
</protein>
<proteinExistence type="predicted"/>
<organism evidence="1 2">
    <name type="scientific">Candidatus Magasanikbacteria bacterium RIFOXYB1_FULL_40_15</name>
    <dbReference type="NCBI Taxonomy" id="1798697"/>
    <lineage>
        <taxon>Bacteria</taxon>
        <taxon>Candidatus Magasanikiibacteriota</taxon>
    </lineage>
</organism>
<name>A0A1F6NHY0_9BACT</name>
<accession>A0A1F6NHY0</accession>
<dbReference type="Proteomes" id="UP000176300">
    <property type="component" value="Unassembled WGS sequence"/>
</dbReference>
<comment type="caution">
    <text evidence="1">The sequence shown here is derived from an EMBL/GenBank/DDBJ whole genome shotgun (WGS) entry which is preliminary data.</text>
</comment>
<evidence type="ECO:0000313" key="1">
    <source>
        <dbReference type="EMBL" id="OGH83360.1"/>
    </source>
</evidence>
<dbReference type="AlphaFoldDB" id="A0A1F6NHY0"/>
<dbReference type="EMBL" id="MFQS01000015">
    <property type="protein sequence ID" value="OGH83360.1"/>
    <property type="molecule type" value="Genomic_DNA"/>
</dbReference>
<gene>
    <name evidence="1" type="ORF">A2373_00080</name>
</gene>
<reference evidence="1 2" key="1">
    <citation type="journal article" date="2016" name="Nat. Commun.">
        <title>Thousands of microbial genomes shed light on interconnected biogeochemical processes in an aquifer system.</title>
        <authorList>
            <person name="Anantharaman K."/>
            <person name="Brown C.T."/>
            <person name="Hug L.A."/>
            <person name="Sharon I."/>
            <person name="Castelle C.J."/>
            <person name="Probst A.J."/>
            <person name="Thomas B.C."/>
            <person name="Singh A."/>
            <person name="Wilkins M.J."/>
            <person name="Karaoz U."/>
            <person name="Brodie E.L."/>
            <person name="Williams K.H."/>
            <person name="Hubbard S.S."/>
            <person name="Banfield J.F."/>
        </authorList>
    </citation>
    <scope>NUCLEOTIDE SEQUENCE [LARGE SCALE GENOMIC DNA]</scope>
</reference>